<comment type="caution">
    <text evidence="1">The sequence shown here is derived from an EMBL/GenBank/DDBJ whole genome shotgun (WGS) entry which is preliminary data.</text>
</comment>
<keyword evidence="2" id="KW-1185">Reference proteome</keyword>
<dbReference type="Proteomes" id="UP000830395">
    <property type="component" value="Chromosome 15"/>
</dbReference>
<sequence>MTFCSADDEDSGAFLSHWRQAVHVLNEDVLVLPLSWAVQGLRLTQITPQLIQSHTQILEEMKHAHTKHDDQEASYGAHDIHG</sequence>
<gene>
    <name evidence="1" type="ORF">PDJAM_G00061440</name>
</gene>
<reference evidence="1" key="1">
    <citation type="submission" date="2020-02" db="EMBL/GenBank/DDBJ databases">
        <title>Genome sequencing of the panga catfish, Pangasius djambal.</title>
        <authorList>
            <person name="Wen M."/>
            <person name="Zahm M."/>
            <person name="Roques C."/>
            <person name="Cabau C."/>
            <person name="Klopp C."/>
            <person name="Donnadieu C."/>
            <person name="Jouanno E."/>
            <person name="Avarre J.-C."/>
            <person name="Campet M."/>
            <person name="Ha T."/>
            <person name="Dugue R."/>
            <person name="Lampietro C."/>
            <person name="Louis A."/>
            <person name="Herpin A."/>
            <person name="Echchiki A."/>
            <person name="Berthelot C."/>
            <person name="Parey E."/>
            <person name="Roest-Crollius H."/>
            <person name="Braasch I."/>
            <person name="Postlethwait J.H."/>
            <person name="Bobe J."/>
            <person name="Montfort J."/>
            <person name="Bouchez O."/>
            <person name="Begum T."/>
            <person name="Schartl M."/>
            <person name="Gustiano R."/>
            <person name="Guiguen Y."/>
        </authorList>
    </citation>
    <scope>NUCLEOTIDE SEQUENCE</scope>
    <source>
        <strain evidence="1">Pdj_M5554</strain>
    </source>
</reference>
<evidence type="ECO:0000313" key="2">
    <source>
        <dbReference type="Proteomes" id="UP000830395"/>
    </source>
</evidence>
<organism evidence="1 2">
    <name type="scientific">Pangasius djambal</name>
    <dbReference type="NCBI Taxonomy" id="1691987"/>
    <lineage>
        <taxon>Eukaryota</taxon>
        <taxon>Metazoa</taxon>
        <taxon>Chordata</taxon>
        <taxon>Craniata</taxon>
        <taxon>Vertebrata</taxon>
        <taxon>Euteleostomi</taxon>
        <taxon>Actinopterygii</taxon>
        <taxon>Neopterygii</taxon>
        <taxon>Teleostei</taxon>
        <taxon>Ostariophysi</taxon>
        <taxon>Siluriformes</taxon>
        <taxon>Pangasiidae</taxon>
        <taxon>Pangasius</taxon>
    </lineage>
</organism>
<evidence type="ECO:0000313" key="1">
    <source>
        <dbReference type="EMBL" id="MCJ8740655.1"/>
    </source>
</evidence>
<protein>
    <submittedName>
        <fullName evidence="1">Uncharacterized protein</fullName>
    </submittedName>
</protein>
<proteinExistence type="predicted"/>
<dbReference type="EMBL" id="CM040989">
    <property type="protein sequence ID" value="MCJ8740655.1"/>
    <property type="molecule type" value="Genomic_DNA"/>
</dbReference>
<accession>A0ACC5YYD8</accession>
<name>A0ACC5YYD8_9TELE</name>